<name>A0AA45HJB8_9BACT</name>
<evidence type="ECO:0000256" key="5">
    <source>
        <dbReference type="HAMAP-Rule" id="MF_01334"/>
    </source>
</evidence>
<dbReference type="InterPro" id="IPR020057">
    <property type="entry name" value="Ribosomal_bL25_b-dom"/>
</dbReference>
<evidence type="ECO:0000313" key="9">
    <source>
        <dbReference type="EMBL" id="PWJ95695.1"/>
    </source>
</evidence>
<comment type="similarity">
    <text evidence="5">Belongs to the bacterial ribosomal protein bL25 family. CTC subfamily.</text>
</comment>
<evidence type="ECO:0000259" key="8">
    <source>
        <dbReference type="Pfam" id="PF14693"/>
    </source>
</evidence>
<keyword evidence="3 5" id="KW-0689">Ribosomal protein</keyword>
<keyword evidence="2 5" id="KW-0694">RNA-binding</keyword>
<dbReference type="Proteomes" id="UP000245921">
    <property type="component" value="Unassembled WGS sequence"/>
</dbReference>
<dbReference type="EMBL" id="QGGI01000004">
    <property type="protein sequence ID" value="PWJ95695.1"/>
    <property type="molecule type" value="Genomic_DNA"/>
</dbReference>
<dbReference type="GO" id="GO:0003735">
    <property type="term" value="F:structural constituent of ribosome"/>
    <property type="evidence" value="ECO:0007669"/>
    <property type="project" value="InterPro"/>
</dbReference>
<dbReference type="RefSeq" id="WP_109604226.1">
    <property type="nucleotide sequence ID" value="NZ_JAMHJO010000008.1"/>
</dbReference>
<reference evidence="9 10" key="1">
    <citation type="submission" date="2018-05" db="EMBL/GenBank/DDBJ databases">
        <title>Genomic Encyclopedia of Type Strains, Phase IV (KMG-IV): sequencing the most valuable type-strain genomes for metagenomic binning, comparative biology and taxonomic classification.</title>
        <authorList>
            <person name="Goeker M."/>
        </authorList>
    </citation>
    <scope>NUCLEOTIDE SEQUENCE [LARGE SCALE GENOMIC DNA]</scope>
    <source>
        <strain evidence="9 10">DSM 24906</strain>
    </source>
</reference>
<dbReference type="InterPro" id="IPR037121">
    <property type="entry name" value="Ribosomal_bL25_C"/>
</dbReference>
<dbReference type="GO" id="GO:0008097">
    <property type="term" value="F:5S rRNA binding"/>
    <property type="evidence" value="ECO:0007669"/>
    <property type="project" value="InterPro"/>
</dbReference>
<feature type="domain" description="Large ribosomal subunit protein bL25 L25" evidence="7">
    <location>
        <begin position="7"/>
        <end position="92"/>
    </location>
</feature>
<dbReference type="InterPro" id="IPR020930">
    <property type="entry name" value="Ribosomal_uL5_bac-type"/>
</dbReference>
<dbReference type="SUPFAM" id="SSF50715">
    <property type="entry name" value="Ribosomal protein L25-like"/>
    <property type="match status" value="1"/>
</dbReference>
<dbReference type="InterPro" id="IPR001021">
    <property type="entry name" value="Ribosomal_bL25_long"/>
</dbReference>
<feature type="compositionally biased region" description="Acidic residues" evidence="6">
    <location>
        <begin position="189"/>
        <end position="203"/>
    </location>
</feature>
<comment type="caution">
    <text evidence="9">The sequence shown here is derived from an EMBL/GenBank/DDBJ whole genome shotgun (WGS) entry which is preliminary data.</text>
</comment>
<dbReference type="GO" id="GO:0022625">
    <property type="term" value="C:cytosolic large ribosomal subunit"/>
    <property type="evidence" value="ECO:0007669"/>
    <property type="project" value="TreeGrafter"/>
</dbReference>
<feature type="region of interest" description="Disordered" evidence="6">
    <location>
        <begin position="189"/>
        <end position="210"/>
    </location>
</feature>
<evidence type="ECO:0000259" key="7">
    <source>
        <dbReference type="Pfam" id="PF01386"/>
    </source>
</evidence>
<dbReference type="NCBIfam" id="TIGR00731">
    <property type="entry name" value="bL25_bact_ctc"/>
    <property type="match status" value="1"/>
</dbReference>
<evidence type="ECO:0000256" key="4">
    <source>
        <dbReference type="ARBA" id="ARBA00023274"/>
    </source>
</evidence>
<dbReference type="PANTHER" id="PTHR33284">
    <property type="entry name" value="RIBOSOMAL PROTEIN L25/GLN-TRNA SYNTHETASE, ANTI-CODON-BINDING DOMAIN-CONTAINING PROTEIN"/>
    <property type="match status" value="1"/>
</dbReference>
<dbReference type="CDD" id="cd00495">
    <property type="entry name" value="Ribosomal_L25_TL5_CTC"/>
    <property type="match status" value="1"/>
</dbReference>
<dbReference type="InterPro" id="IPR020056">
    <property type="entry name" value="Rbsml_bL25/Gln-tRNA_synth_N"/>
</dbReference>
<evidence type="ECO:0000313" key="10">
    <source>
        <dbReference type="Proteomes" id="UP000245921"/>
    </source>
</evidence>
<evidence type="ECO:0000256" key="6">
    <source>
        <dbReference type="SAM" id="MobiDB-lite"/>
    </source>
</evidence>
<organism evidence="9 10">
    <name type="scientific">Oceanotoga teriensis</name>
    <dbReference type="NCBI Taxonomy" id="515440"/>
    <lineage>
        <taxon>Bacteria</taxon>
        <taxon>Thermotogati</taxon>
        <taxon>Thermotogota</taxon>
        <taxon>Thermotogae</taxon>
        <taxon>Petrotogales</taxon>
        <taxon>Petrotogaceae</taxon>
        <taxon>Oceanotoga</taxon>
    </lineage>
</organism>
<gene>
    <name evidence="5" type="primary">rplY</name>
    <name evidence="5" type="synonym">ctc</name>
    <name evidence="9" type="ORF">C7380_104111</name>
</gene>
<keyword evidence="10" id="KW-1185">Reference proteome</keyword>
<dbReference type="Pfam" id="PF14693">
    <property type="entry name" value="Ribosomal_TL5_C"/>
    <property type="match status" value="1"/>
</dbReference>
<accession>A0AA45HJB8</accession>
<dbReference type="Gene3D" id="2.170.120.20">
    <property type="entry name" value="Ribosomal protein L25, beta domain"/>
    <property type="match status" value="1"/>
</dbReference>
<keyword evidence="1 5" id="KW-0699">rRNA-binding</keyword>
<feature type="domain" description="Large ribosomal subunit protein bL25 beta" evidence="8">
    <location>
        <begin position="100"/>
        <end position="184"/>
    </location>
</feature>
<evidence type="ECO:0000256" key="2">
    <source>
        <dbReference type="ARBA" id="ARBA00022884"/>
    </source>
</evidence>
<keyword evidence="4 5" id="KW-0687">Ribonucleoprotein</keyword>
<proteinExistence type="inferred from homology"/>
<dbReference type="PANTHER" id="PTHR33284:SF1">
    <property type="entry name" value="RIBOSOMAL PROTEIN L25_GLN-TRNA SYNTHETASE, ANTI-CODON-BINDING DOMAIN-CONTAINING PROTEIN"/>
    <property type="match status" value="1"/>
</dbReference>
<dbReference type="Pfam" id="PF01386">
    <property type="entry name" value="Ribosomal_L25p"/>
    <property type="match status" value="1"/>
</dbReference>
<dbReference type="AlphaFoldDB" id="A0AA45HJB8"/>
<protein>
    <recommendedName>
        <fullName evidence="5">Large ribosomal subunit protein bL25</fullName>
    </recommendedName>
    <alternativeName>
        <fullName evidence="5">General stress protein CTC</fullName>
    </alternativeName>
</protein>
<comment type="function">
    <text evidence="5">This is one of the proteins that binds to the 5S RNA in the ribosome where it forms part of the central protuberance.</text>
</comment>
<sequence length="210" mass="23757">MARKYNLEVVERDLKKKANVLRAEGFVPAEVYGPALKENKHIAIAEKEMSRMLEKITEASLIDLDFGNEKITVFLKTIQRHKVSDKPIHADFYIPAEGRKMTLNIPFEVEGDPIGVTRDNGVMEVVLFEIPVEILPKDVIEEIRIDVSNLEINQHITVADIAELIPENAKVLLDEDEVLVTINKKVVSVEDEETGEESAEPEVIEEKTEE</sequence>
<dbReference type="HAMAP" id="MF_01334">
    <property type="entry name" value="Ribosomal_bL25_CTC"/>
    <property type="match status" value="1"/>
</dbReference>
<evidence type="ECO:0000256" key="3">
    <source>
        <dbReference type="ARBA" id="ARBA00022980"/>
    </source>
</evidence>
<dbReference type="GO" id="GO:0006412">
    <property type="term" value="P:translation"/>
    <property type="evidence" value="ECO:0007669"/>
    <property type="project" value="UniProtKB-UniRule"/>
</dbReference>
<evidence type="ECO:0000256" key="1">
    <source>
        <dbReference type="ARBA" id="ARBA00022730"/>
    </source>
</evidence>
<dbReference type="InterPro" id="IPR029751">
    <property type="entry name" value="Ribosomal_L25_dom"/>
</dbReference>
<dbReference type="InterPro" id="IPR011035">
    <property type="entry name" value="Ribosomal_bL25/Gln-tRNA_synth"/>
</dbReference>
<comment type="subunit">
    <text evidence="5">Part of the 50S ribosomal subunit; part of the 5S rRNA/L5/L18/L25 subcomplex. Contacts the 5S rRNA. Binds to the 5S rRNA independently of L5 and L18.</text>
</comment>
<dbReference type="Gene3D" id="2.40.240.10">
    <property type="entry name" value="Ribosomal Protein L25, Chain P"/>
    <property type="match status" value="1"/>
</dbReference>